<evidence type="ECO:0000259" key="5">
    <source>
        <dbReference type="PROSITE" id="PS50112"/>
    </source>
</evidence>
<dbReference type="InterPro" id="IPR000700">
    <property type="entry name" value="PAS-assoc_C"/>
</dbReference>
<comment type="catalytic activity">
    <reaction evidence="1">
        <text>ATP + protein L-histidine = ADP + protein N-phospho-L-histidine.</text>
        <dbReference type="EC" id="2.7.13.3"/>
    </reaction>
</comment>
<accession>A0ABP9FX29</accession>
<dbReference type="PROSITE" id="PS50109">
    <property type="entry name" value="HIS_KIN"/>
    <property type="match status" value="1"/>
</dbReference>
<organism evidence="7 8">
    <name type="scientific">Mucilaginibacter defluvii</name>
    <dbReference type="NCBI Taxonomy" id="1196019"/>
    <lineage>
        <taxon>Bacteria</taxon>
        <taxon>Pseudomonadati</taxon>
        <taxon>Bacteroidota</taxon>
        <taxon>Sphingobacteriia</taxon>
        <taxon>Sphingobacteriales</taxon>
        <taxon>Sphingobacteriaceae</taxon>
        <taxon>Mucilaginibacter</taxon>
    </lineage>
</organism>
<evidence type="ECO:0000313" key="7">
    <source>
        <dbReference type="EMBL" id="GAA4920983.1"/>
    </source>
</evidence>
<dbReference type="PRINTS" id="PR00344">
    <property type="entry name" value="BCTRLSENSOR"/>
</dbReference>
<feature type="domain" description="Histidine kinase" evidence="4">
    <location>
        <begin position="449"/>
        <end position="662"/>
    </location>
</feature>
<evidence type="ECO:0000256" key="3">
    <source>
        <dbReference type="ARBA" id="ARBA00022553"/>
    </source>
</evidence>
<evidence type="ECO:0000259" key="4">
    <source>
        <dbReference type="PROSITE" id="PS50109"/>
    </source>
</evidence>
<dbReference type="Gene3D" id="3.30.450.20">
    <property type="entry name" value="PAS domain"/>
    <property type="match status" value="2"/>
</dbReference>
<dbReference type="RefSeq" id="WP_345331644.1">
    <property type="nucleotide sequence ID" value="NZ_BAABJI010000002.1"/>
</dbReference>
<dbReference type="InterPro" id="IPR036890">
    <property type="entry name" value="HATPase_C_sf"/>
</dbReference>
<dbReference type="PROSITE" id="PS50112">
    <property type="entry name" value="PAS"/>
    <property type="match status" value="1"/>
</dbReference>
<sequence length="662" mass="72703">MIEMDGAVNTGNPAAALINGLPVAVYICDNEGFITTYNEFAKQLWGSKPVNGETRWLGNVKTYTLDGMLVSPCQSLSAHSLSAQTDALEKKFILERADGSRKYINHHTSLIRDNEGLISGVINTLIDITAQKEDEGKQAMLAAIVTSSDDAIISKTLDGIITSWNHAAEKLFGYTEQEAIGRSITMLIPDDRLSEEEHIINQVSSSQIVDHFETLRQHKTGRLIPLSLTISPVKDTSGNIIGASKIARDISKQKQAEQQLQHYARNLEILNSFGKSVAENLDVQTILQKVTDATTQLTGAEYGAFFYNKLNENGEAYMLYTLSGAPKEAFEKLGMPRNTDVFKTTFRGEGIIRVDDITKDQRYGKYAPHHGMPKGHLPVTSYLAVPVISKHGSVIGGLLYGHSKPAMFTQEHEQLVDGIAAQAAIALDNAKLYEEISIINARKDEFIGLASHELKTPVTTINGYLQIIERSLAGSDRNAGFITKARVQVGKLSNLISDLLDVSKIITGQLPLSYATFNLTDLLAECTEVMQQTCTTHNITVEQPEEPIIVNADQQRIEQVIVNLLSNAIKYSPQANEVLVKLNHNNGQATVSVQDFGMGIDPNDQKHIFSRFYRVEHVAAHISGLGIGLYICNEIINRHGGHLSVNSQLGHGATFSFQIPLN</sequence>
<evidence type="ECO:0000256" key="1">
    <source>
        <dbReference type="ARBA" id="ARBA00000085"/>
    </source>
</evidence>
<dbReference type="CDD" id="cd00082">
    <property type="entry name" value="HisKA"/>
    <property type="match status" value="1"/>
</dbReference>
<dbReference type="InterPro" id="IPR035965">
    <property type="entry name" value="PAS-like_dom_sf"/>
</dbReference>
<dbReference type="PANTHER" id="PTHR43547:SF2">
    <property type="entry name" value="HYBRID SIGNAL TRANSDUCTION HISTIDINE KINASE C"/>
    <property type="match status" value="1"/>
</dbReference>
<dbReference type="Gene3D" id="3.30.565.10">
    <property type="entry name" value="Histidine kinase-like ATPase, C-terminal domain"/>
    <property type="match status" value="1"/>
</dbReference>
<dbReference type="InterPro" id="IPR001610">
    <property type="entry name" value="PAC"/>
</dbReference>
<feature type="domain" description="PAC" evidence="6">
    <location>
        <begin position="88"/>
        <end position="140"/>
    </location>
</feature>
<dbReference type="InterPro" id="IPR003018">
    <property type="entry name" value="GAF"/>
</dbReference>
<dbReference type="SUPFAM" id="SSF47384">
    <property type="entry name" value="Homodimeric domain of signal transducing histidine kinase"/>
    <property type="match status" value="1"/>
</dbReference>
<reference evidence="8" key="1">
    <citation type="journal article" date="2019" name="Int. J. Syst. Evol. Microbiol.">
        <title>The Global Catalogue of Microorganisms (GCM) 10K type strain sequencing project: providing services to taxonomists for standard genome sequencing and annotation.</title>
        <authorList>
            <consortium name="The Broad Institute Genomics Platform"/>
            <consortium name="The Broad Institute Genome Sequencing Center for Infectious Disease"/>
            <person name="Wu L."/>
            <person name="Ma J."/>
        </authorList>
    </citation>
    <scope>NUCLEOTIDE SEQUENCE [LARGE SCALE GENOMIC DNA]</scope>
    <source>
        <strain evidence="8">JCM 18283</strain>
    </source>
</reference>
<dbReference type="Pfam" id="PF13188">
    <property type="entry name" value="PAS_8"/>
    <property type="match status" value="1"/>
</dbReference>
<dbReference type="Pfam" id="PF00512">
    <property type="entry name" value="HisKA"/>
    <property type="match status" value="1"/>
</dbReference>
<dbReference type="SMART" id="SM00388">
    <property type="entry name" value="HisKA"/>
    <property type="match status" value="1"/>
</dbReference>
<dbReference type="InterPro" id="IPR004358">
    <property type="entry name" value="Sig_transdc_His_kin-like_C"/>
</dbReference>
<dbReference type="SMART" id="SM00086">
    <property type="entry name" value="PAC"/>
    <property type="match status" value="2"/>
</dbReference>
<dbReference type="EMBL" id="BAABJI010000002">
    <property type="protein sequence ID" value="GAA4920983.1"/>
    <property type="molecule type" value="Genomic_DNA"/>
</dbReference>
<dbReference type="InterPro" id="IPR013767">
    <property type="entry name" value="PAS_fold"/>
</dbReference>
<dbReference type="SUPFAM" id="SSF55874">
    <property type="entry name" value="ATPase domain of HSP90 chaperone/DNA topoisomerase II/histidine kinase"/>
    <property type="match status" value="1"/>
</dbReference>
<dbReference type="Gene3D" id="1.10.287.130">
    <property type="match status" value="1"/>
</dbReference>
<dbReference type="Proteomes" id="UP001501436">
    <property type="component" value="Unassembled WGS sequence"/>
</dbReference>
<dbReference type="EC" id="2.7.13.3" evidence="2"/>
<feature type="domain" description="PAS" evidence="5">
    <location>
        <begin position="137"/>
        <end position="207"/>
    </location>
</feature>
<proteinExistence type="predicted"/>
<dbReference type="Gene3D" id="3.30.450.40">
    <property type="match status" value="1"/>
</dbReference>
<dbReference type="InterPro" id="IPR005467">
    <property type="entry name" value="His_kinase_dom"/>
</dbReference>
<dbReference type="InterPro" id="IPR003661">
    <property type="entry name" value="HisK_dim/P_dom"/>
</dbReference>
<dbReference type="PROSITE" id="PS50113">
    <property type="entry name" value="PAC"/>
    <property type="match status" value="2"/>
</dbReference>
<dbReference type="Pfam" id="PF02518">
    <property type="entry name" value="HATPase_c"/>
    <property type="match status" value="1"/>
</dbReference>
<evidence type="ECO:0000256" key="2">
    <source>
        <dbReference type="ARBA" id="ARBA00012438"/>
    </source>
</evidence>
<name>A0ABP9FX29_9SPHI</name>
<evidence type="ECO:0000259" key="6">
    <source>
        <dbReference type="PROSITE" id="PS50113"/>
    </source>
</evidence>
<dbReference type="Pfam" id="PF00989">
    <property type="entry name" value="PAS"/>
    <property type="match status" value="1"/>
</dbReference>
<dbReference type="SMART" id="SM00065">
    <property type="entry name" value="GAF"/>
    <property type="match status" value="1"/>
</dbReference>
<dbReference type="SMART" id="SM00387">
    <property type="entry name" value="HATPase_c"/>
    <property type="match status" value="1"/>
</dbReference>
<keyword evidence="8" id="KW-1185">Reference proteome</keyword>
<dbReference type="InterPro" id="IPR003594">
    <property type="entry name" value="HATPase_dom"/>
</dbReference>
<dbReference type="InterPro" id="IPR036097">
    <property type="entry name" value="HisK_dim/P_sf"/>
</dbReference>
<dbReference type="SUPFAM" id="SSF55785">
    <property type="entry name" value="PYP-like sensor domain (PAS domain)"/>
    <property type="match status" value="2"/>
</dbReference>
<dbReference type="CDD" id="cd00130">
    <property type="entry name" value="PAS"/>
    <property type="match status" value="1"/>
</dbReference>
<dbReference type="SMART" id="SM00091">
    <property type="entry name" value="PAS"/>
    <property type="match status" value="2"/>
</dbReference>
<comment type="caution">
    <text evidence="7">The sequence shown here is derived from an EMBL/GenBank/DDBJ whole genome shotgun (WGS) entry which is preliminary data.</text>
</comment>
<dbReference type="InterPro" id="IPR029016">
    <property type="entry name" value="GAF-like_dom_sf"/>
</dbReference>
<dbReference type="NCBIfam" id="TIGR00229">
    <property type="entry name" value="sensory_box"/>
    <property type="match status" value="1"/>
</dbReference>
<protein>
    <recommendedName>
        <fullName evidence="2">histidine kinase</fullName>
        <ecNumber evidence="2">2.7.13.3</ecNumber>
    </recommendedName>
</protein>
<dbReference type="Pfam" id="PF13185">
    <property type="entry name" value="GAF_2"/>
    <property type="match status" value="1"/>
</dbReference>
<keyword evidence="3" id="KW-0597">Phosphoprotein</keyword>
<dbReference type="InterPro" id="IPR000014">
    <property type="entry name" value="PAS"/>
</dbReference>
<feature type="domain" description="PAC" evidence="6">
    <location>
        <begin position="210"/>
        <end position="262"/>
    </location>
</feature>
<evidence type="ECO:0000313" key="8">
    <source>
        <dbReference type="Proteomes" id="UP001501436"/>
    </source>
</evidence>
<gene>
    <name evidence="7" type="ORF">GCM10023313_25970</name>
</gene>
<dbReference type="CDD" id="cd00075">
    <property type="entry name" value="HATPase"/>
    <property type="match status" value="1"/>
</dbReference>
<dbReference type="SUPFAM" id="SSF55781">
    <property type="entry name" value="GAF domain-like"/>
    <property type="match status" value="1"/>
</dbReference>
<dbReference type="PANTHER" id="PTHR43547">
    <property type="entry name" value="TWO-COMPONENT HISTIDINE KINASE"/>
    <property type="match status" value="1"/>
</dbReference>